<feature type="compositionally biased region" description="Polar residues" evidence="1">
    <location>
        <begin position="245"/>
        <end position="258"/>
    </location>
</feature>
<dbReference type="InterPro" id="IPR005019">
    <property type="entry name" value="Adenine_glyco"/>
</dbReference>
<feature type="region of interest" description="Disordered" evidence="1">
    <location>
        <begin position="226"/>
        <end position="258"/>
    </location>
</feature>
<evidence type="ECO:0000256" key="1">
    <source>
        <dbReference type="SAM" id="MobiDB-lite"/>
    </source>
</evidence>
<proteinExistence type="predicted"/>
<dbReference type="InterPro" id="IPR040815">
    <property type="entry name" value="Nas2_N"/>
</dbReference>
<evidence type="ECO:0000259" key="2">
    <source>
        <dbReference type="SMART" id="SM00228"/>
    </source>
</evidence>
<dbReference type="InterPro" id="IPR001478">
    <property type="entry name" value="PDZ"/>
</dbReference>
<dbReference type="Gene3D" id="1.10.340.30">
    <property type="entry name" value="Hypothetical protein, domain 2"/>
    <property type="match status" value="1"/>
</dbReference>
<sequence length="485" mass="53064">MVGTNLKAETMKLMDERTNTETEMDVIIQRLCQPGGPGLSGNLVDSEGFPRTDIDIPTVRADRRRLAELRNDHKIITEKIDQNIQVLHSARLASTPSVKDSDDAAGLGVQGSAVNIGSSSFPGSYSVTAATSAAMDIDVVFSRPFAVIDEITEASPAAEDGLQLGDQVVRFGNVQSGENLLQRLAAEAQSNQGCAVTMTVLRQGAMANVQVTPRVWQGRGLLGSKGNPCTSCKSSSTPSRKKQFTSKSKSVVSDNASDSSLEGLQTKRRCAWVTTSTDRSYAIFHDEEWGVPVHDDKRLFELLVLCGALAELTWPSILKRRHIFREVFADFDPVAVSKLNEKKILAPGSTACSLLSELKLRAVIENARQVSKITAEFGSFDKYIWSFVNQQPILGRFRYPHQVPVKTSKSDVIKDLVRRAAAEGKQKDKVRHSHHPWDYTVIVLERSQLSKGSHLEGLGSSGKDSACEKCELGARQGFLVPAVRR</sequence>
<evidence type="ECO:0000313" key="3">
    <source>
        <dbReference type="EMBL" id="KAH0742591.1"/>
    </source>
</evidence>
<name>A0ABQ7U8D2_SOLTU</name>
<comment type="caution">
    <text evidence="3">The sequence shown here is derived from an EMBL/GenBank/DDBJ whole genome shotgun (WGS) entry which is preliminary data.</text>
</comment>
<organism evidence="3 4">
    <name type="scientific">Solanum tuberosum</name>
    <name type="common">Potato</name>
    <dbReference type="NCBI Taxonomy" id="4113"/>
    <lineage>
        <taxon>Eukaryota</taxon>
        <taxon>Viridiplantae</taxon>
        <taxon>Streptophyta</taxon>
        <taxon>Embryophyta</taxon>
        <taxon>Tracheophyta</taxon>
        <taxon>Spermatophyta</taxon>
        <taxon>Magnoliopsida</taxon>
        <taxon>eudicotyledons</taxon>
        <taxon>Gunneridae</taxon>
        <taxon>Pentapetalae</taxon>
        <taxon>asterids</taxon>
        <taxon>lamiids</taxon>
        <taxon>Solanales</taxon>
        <taxon>Solanaceae</taxon>
        <taxon>Solanoideae</taxon>
        <taxon>Solaneae</taxon>
        <taxon>Solanum</taxon>
    </lineage>
</organism>
<keyword evidence="4" id="KW-1185">Reference proteome</keyword>
<reference evidence="3 4" key="1">
    <citation type="journal article" date="2021" name="bioRxiv">
        <title>Chromosome-scale and haplotype-resolved genome assembly of a tetraploid potato cultivar.</title>
        <authorList>
            <person name="Sun H."/>
            <person name="Jiao W.-B."/>
            <person name="Krause K."/>
            <person name="Campoy J.A."/>
            <person name="Goel M."/>
            <person name="Folz-Donahue K."/>
            <person name="Kukat C."/>
            <person name="Huettel B."/>
            <person name="Schneeberger K."/>
        </authorList>
    </citation>
    <scope>NUCLEOTIDE SEQUENCE [LARGE SCALE GENOMIC DNA]</scope>
    <source>
        <strain evidence="3">SolTubOtavaFocal</strain>
        <tissue evidence="3">Leaves</tissue>
    </source>
</reference>
<protein>
    <recommendedName>
        <fullName evidence="2">PDZ domain-containing protein</fullName>
    </recommendedName>
</protein>
<feature type="domain" description="PDZ" evidence="2">
    <location>
        <begin position="105"/>
        <end position="204"/>
    </location>
</feature>
<dbReference type="Proteomes" id="UP000826656">
    <property type="component" value="Unassembled WGS sequence"/>
</dbReference>
<dbReference type="SMART" id="SM00228">
    <property type="entry name" value="PDZ"/>
    <property type="match status" value="1"/>
</dbReference>
<evidence type="ECO:0000313" key="4">
    <source>
        <dbReference type="Proteomes" id="UP000826656"/>
    </source>
</evidence>
<accession>A0ABQ7U8D2</accession>
<dbReference type="PANTHER" id="PTHR31116">
    <property type="entry name" value="OS04G0501200 PROTEIN"/>
    <property type="match status" value="1"/>
</dbReference>
<gene>
    <name evidence="3" type="ORF">KY290_030584</name>
</gene>
<dbReference type="Gene3D" id="2.30.42.10">
    <property type="match status" value="1"/>
</dbReference>
<dbReference type="Pfam" id="PF03352">
    <property type="entry name" value="Adenine_glyco"/>
    <property type="match status" value="1"/>
</dbReference>
<dbReference type="PANTHER" id="PTHR31116:SF48">
    <property type="entry name" value="GMP SYNTHASE [GLUTAMINE-HYDROLYZING]-RELATED"/>
    <property type="match status" value="1"/>
</dbReference>
<dbReference type="InterPro" id="IPR011257">
    <property type="entry name" value="DNA_glycosylase"/>
</dbReference>
<dbReference type="SUPFAM" id="SSF48150">
    <property type="entry name" value="DNA-glycosylase"/>
    <property type="match status" value="1"/>
</dbReference>
<dbReference type="EMBL" id="JAIVGD010000023">
    <property type="protein sequence ID" value="KAH0742591.1"/>
    <property type="molecule type" value="Genomic_DNA"/>
</dbReference>
<feature type="compositionally biased region" description="Low complexity" evidence="1">
    <location>
        <begin position="228"/>
        <end position="238"/>
    </location>
</feature>
<dbReference type="Pfam" id="PF18265">
    <property type="entry name" value="Nas2_N"/>
    <property type="match status" value="1"/>
</dbReference>
<dbReference type="SUPFAM" id="SSF50156">
    <property type="entry name" value="PDZ domain-like"/>
    <property type="match status" value="1"/>
</dbReference>
<dbReference type="InterPro" id="IPR036034">
    <property type="entry name" value="PDZ_sf"/>
</dbReference>
<dbReference type="Gene3D" id="6.10.140.1710">
    <property type="match status" value="1"/>
</dbReference>